<evidence type="ECO:0000313" key="15">
    <source>
        <dbReference type="EMBL" id="MDT6990363.1"/>
    </source>
</evidence>
<dbReference type="EMBL" id="RDCL01000060">
    <property type="protein sequence ID" value="RMW54141.1"/>
    <property type="molecule type" value="Genomic_DNA"/>
</dbReference>
<dbReference type="PANTHER" id="PTHR30540:SF79">
    <property type="entry name" value="LOW AFFINITY POTASSIUM TRANSPORT SYSTEM PROTEIN KUP"/>
    <property type="match status" value="1"/>
</dbReference>
<dbReference type="RefSeq" id="WP_105921510.1">
    <property type="nucleotide sequence ID" value="NZ_CP077099.1"/>
</dbReference>
<evidence type="ECO:0000256" key="7">
    <source>
        <dbReference type="ARBA" id="ARBA00022847"/>
    </source>
</evidence>
<protein>
    <recommendedName>
        <fullName evidence="12">Probable potassium transport system protein Kup</fullName>
    </recommendedName>
</protein>
<dbReference type="InterPro" id="IPR023051">
    <property type="entry name" value="Kup"/>
</dbReference>
<dbReference type="HAMAP" id="MF_01522">
    <property type="entry name" value="Kup"/>
    <property type="match status" value="1"/>
</dbReference>
<feature type="transmembrane region" description="Helical" evidence="12">
    <location>
        <begin position="428"/>
        <end position="446"/>
    </location>
</feature>
<feature type="transmembrane region" description="Helical" evidence="12">
    <location>
        <begin position="250"/>
        <end position="272"/>
    </location>
</feature>
<dbReference type="GO" id="GO:0015079">
    <property type="term" value="F:potassium ion transmembrane transporter activity"/>
    <property type="evidence" value="ECO:0007669"/>
    <property type="project" value="UniProtKB-UniRule"/>
</dbReference>
<dbReference type="Proteomes" id="UP001267003">
    <property type="component" value="Unassembled WGS sequence"/>
</dbReference>
<evidence type="ECO:0000256" key="10">
    <source>
        <dbReference type="ARBA" id="ARBA00023065"/>
    </source>
</evidence>
<dbReference type="AlphaFoldDB" id="A0A2S9VZX9"/>
<dbReference type="PANTHER" id="PTHR30540">
    <property type="entry name" value="OSMOTIC STRESS POTASSIUM TRANSPORTER"/>
    <property type="match status" value="1"/>
</dbReference>
<feature type="transmembrane region" description="Helical" evidence="12">
    <location>
        <begin position="97"/>
        <end position="117"/>
    </location>
</feature>
<name>A0A2S9VZX9_LACPE</name>
<evidence type="ECO:0000313" key="17">
    <source>
        <dbReference type="Proteomes" id="UP000281061"/>
    </source>
</evidence>
<feature type="transmembrane region" description="Helical" evidence="12">
    <location>
        <begin position="137"/>
        <end position="160"/>
    </location>
</feature>
<evidence type="ECO:0000259" key="14">
    <source>
        <dbReference type="Pfam" id="PF22776"/>
    </source>
</evidence>
<evidence type="ECO:0000256" key="5">
    <source>
        <dbReference type="ARBA" id="ARBA00022538"/>
    </source>
</evidence>
<comment type="catalytic activity">
    <reaction evidence="12">
        <text>K(+)(in) + H(+)(in) = K(+)(out) + H(+)(out)</text>
        <dbReference type="Rhea" id="RHEA:28490"/>
        <dbReference type="ChEBI" id="CHEBI:15378"/>
        <dbReference type="ChEBI" id="CHEBI:29103"/>
    </reaction>
</comment>
<keyword evidence="3 12" id="KW-0813">Transport</keyword>
<feature type="transmembrane region" description="Helical" evidence="12">
    <location>
        <begin position="292"/>
        <end position="323"/>
    </location>
</feature>
<keyword evidence="7 12" id="KW-0769">Symport</keyword>
<evidence type="ECO:0000313" key="16">
    <source>
        <dbReference type="EMBL" id="RMW54141.1"/>
    </source>
</evidence>
<evidence type="ECO:0000256" key="4">
    <source>
        <dbReference type="ARBA" id="ARBA00022475"/>
    </source>
</evidence>
<accession>A0A2S9VZX9</accession>
<dbReference type="Pfam" id="PF22776">
    <property type="entry name" value="K_trans_C"/>
    <property type="match status" value="1"/>
</dbReference>
<evidence type="ECO:0000256" key="6">
    <source>
        <dbReference type="ARBA" id="ARBA00022692"/>
    </source>
</evidence>
<feature type="transmembrane region" description="Helical" evidence="12">
    <location>
        <begin position="205"/>
        <end position="229"/>
    </location>
</feature>
<gene>
    <name evidence="12" type="primary">kup</name>
    <name evidence="16" type="ORF">D6U17_09405</name>
    <name evidence="15" type="ORF">RI536_09610</name>
</gene>
<dbReference type="InterPro" id="IPR053952">
    <property type="entry name" value="K_trans_C"/>
</dbReference>
<dbReference type="GO" id="GO:0005886">
    <property type="term" value="C:plasma membrane"/>
    <property type="evidence" value="ECO:0007669"/>
    <property type="project" value="UniProtKB-SubCell"/>
</dbReference>
<evidence type="ECO:0000256" key="3">
    <source>
        <dbReference type="ARBA" id="ARBA00022448"/>
    </source>
</evidence>
<dbReference type="InterPro" id="IPR003855">
    <property type="entry name" value="K+_transporter"/>
</dbReference>
<feature type="transmembrane region" description="Helical" evidence="12">
    <location>
        <begin position="399"/>
        <end position="422"/>
    </location>
</feature>
<proteinExistence type="inferred from homology"/>
<keyword evidence="6 12" id="KW-0812">Transmembrane</keyword>
<keyword evidence="11 12" id="KW-0472">Membrane</keyword>
<comment type="subcellular location">
    <subcellularLocation>
        <location evidence="12">Cell membrane</location>
        <topology evidence="12">Multi-pass membrane protein</topology>
    </subcellularLocation>
    <subcellularLocation>
        <location evidence="1">Membrane</location>
        <topology evidence="1">Multi-pass membrane protein</topology>
    </subcellularLocation>
</comment>
<evidence type="ECO:0000313" key="18">
    <source>
        <dbReference type="Proteomes" id="UP001267003"/>
    </source>
</evidence>
<evidence type="ECO:0000256" key="9">
    <source>
        <dbReference type="ARBA" id="ARBA00022989"/>
    </source>
</evidence>
<feature type="transmembrane region" description="Helical" evidence="12">
    <location>
        <begin position="344"/>
        <end position="365"/>
    </location>
</feature>
<evidence type="ECO:0000256" key="11">
    <source>
        <dbReference type="ARBA" id="ARBA00023136"/>
    </source>
</evidence>
<feature type="transmembrane region" description="Helical" evidence="12">
    <location>
        <begin position="53"/>
        <end position="76"/>
    </location>
</feature>
<feature type="transmembrane region" description="Helical" evidence="12">
    <location>
        <begin position="371"/>
        <end position="392"/>
    </location>
</feature>
<evidence type="ECO:0000256" key="1">
    <source>
        <dbReference type="ARBA" id="ARBA00004141"/>
    </source>
</evidence>
<dbReference type="GO" id="GO:0015293">
    <property type="term" value="F:symporter activity"/>
    <property type="evidence" value="ECO:0007669"/>
    <property type="project" value="UniProtKB-UniRule"/>
</dbReference>
<evidence type="ECO:0000256" key="2">
    <source>
        <dbReference type="ARBA" id="ARBA00007019"/>
    </source>
</evidence>
<sequence>MSKQTQLSKRRAAGLLVAMGVVYGDIGTSPLYVMKAIVTGQGGLQAVDETFMLGAVSLVFWTMTLLTTVKYVMIALNADNHGEGGIFSLFALVRHRARWLVVPAMIGGAALLADGALTPAVTVTTAIEGLRDVPAYVQLFGTGQQAIIIITLAIITGLFMLQRFGTNTIGKLFGPIMLAWFTFLGLSGLLNLTHDWTILRALNPYYAGMLLISPANKVGILILGSVFLATTGAEALYSDLGHVGKTNIRLSWPYVKICLLLSYFGQAAWILGPGQARQGNVNPFFAMLPANLTMAAVIFATVAAIIASQSLISGSFTLVSEAIRLKLFPRLFTTYPGNAVGQMYLPAVNWGLWVVTSSLVLFFQTSEKMEAAYGLAITLTMLMTTTLIYAYMRQKRVPILGAGSLTAFFAVIEGIFLVASAAKFWHGGYVAVGLALLIFLVMAIWYRGEQLVKQHSQPLSLSQYKPQLARLRDDQTIDKFQTNVVFLTSRMDGDQLERQVLYSILDKWPKRADVYWFVNVTITDEPYTAEYKVDTLATDYVVMVKLYLGFRVRQDINRYLRTIVRDLMASGRLASQEQTYSVTPGRDVGDFRFVIIEEKLTNSSRLSRLDRWVLETKLAIKKYATTPAKWFGLEFSEVTVETVPILFSEIPALPITEKQP</sequence>
<dbReference type="Proteomes" id="UP000281061">
    <property type="component" value="Unassembled WGS sequence"/>
</dbReference>
<feature type="transmembrane region" description="Helical" evidence="12">
    <location>
        <begin position="172"/>
        <end position="193"/>
    </location>
</feature>
<keyword evidence="4 12" id="KW-1003">Cell membrane</keyword>
<reference evidence="15" key="2">
    <citation type="submission" date="2023-08" db="EMBL/GenBank/DDBJ databases">
        <authorList>
            <person name="Page C.A."/>
            <person name="Perez-Diaz I.M."/>
        </authorList>
    </citation>
    <scope>NUCLEOTIDE SEQUENCE</scope>
    <source>
        <strain evidence="15">7.8.46</strain>
    </source>
</reference>
<keyword evidence="9 12" id="KW-1133">Transmembrane helix</keyword>
<evidence type="ECO:0000259" key="13">
    <source>
        <dbReference type="Pfam" id="PF02705"/>
    </source>
</evidence>
<organism evidence="15 18">
    <name type="scientific">Lactiplantibacillus pentosus</name>
    <name type="common">Lactobacillus pentosus</name>
    <dbReference type="NCBI Taxonomy" id="1589"/>
    <lineage>
        <taxon>Bacteria</taxon>
        <taxon>Bacillati</taxon>
        <taxon>Bacillota</taxon>
        <taxon>Bacilli</taxon>
        <taxon>Lactobacillales</taxon>
        <taxon>Lactobacillaceae</taxon>
        <taxon>Lactiplantibacillus</taxon>
    </lineage>
</organism>
<dbReference type="InterPro" id="IPR053951">
    <property type="entry name" value="K_trans_N"/>
</dbReference>
<dbReference type="Pfam" id="PF02705">
    <property type="entry name" value="K_trans"/>
    <property type="match status" value="1"/>
</dbReference>
<evidence type="ECO:0000256" key="8">
    <source>
        <dbReference type="ARBA" id="ARBA00022958"/>
    </source>
</evidence>
<reference evidence="16 17" key="1">
    <citation type="submission" date="2018-10" db="EMBL/GenBank/DDBJ databases">
        <title>Genome sequences of five Lactobacillus pentosus strains isolated from brines of traditionally fermented spanish-style green table olives and differences between them.</title>
        <authorList>
            <person name="Jimenez Diaz R."/>
        </authorList>
    </citation>
    <scope>NUCLEOTIDE SEQUENCE [LARGE SCALE GENOMIC DNA]</scope>
    <source>
        <strain evidence="16 17">IG8</strain>
    </source>
</reference>
<dbReference type="EMBL" id="JAVLAQ010000001">
    <property type="protein sequence ID" value="MDT6990363.1"/>
    <property type="molecule type" value="Genomic_DNA"/>
</dbReference>
<comment type="function">
    <text evidence="12">Transport of potassium into the cell. Likely operates as a K(+):H(+) symporter.</text>
</comment>
<evidence type="ECO:0000256" key="12">
    <source>
        <dbReference type="HAMAP-Rule" id="MF_01522"/>
    </source>
</evidence>
<feature type="domain" description="K+ potassium transporter C-terminal" evidence="14">
    <location>
        <begin position="483"/>
        <end position="638"/>
    </location>
</feature>
<comment type="similarity">
    <text evidence="2 12">Belongs to the HAK/KUP transporter (TC 2.A.72) family.</text>
</comment>
<keyword evidence="5 12" id="KW-0633">Potassium transport</keyword>
<feature type="transmembrane region" description="Helical" evidence="12">
    <location>
        <begin position="12"/>
        <end position="33"/>
    </location>
</feature>
<comment type="caution">
    <text evidence="15">The sequence shown here is derived from an EMBL/GenBank/DDBJ whole genome shotgun (WGS) entry which is preliminary data.</text>
</comment>
<keyword evidence="10 12" id="KW-0406">Ion transport</keyword>
<feature type="domain" description="K+ potassium transporter integral membrane" evidence="13">
    <location>
        <begin position="16"/>
        <end position="458"/>
    </location>
</feature>
<keyword evidence="8 12" id="KW-0630">Potassium</keyword>